<keyword evidence="2" id="KW-0808">Transferase</keyword>
<keyword evidence="10" id="KW-1185">Reference proteome</keyword>
<evidence type="ECO:0000256" key="5">
    <source>
        <dbReference type="ARBA" id="ARBA00022840"/>
    </source>
</evidence>
<keyword evidence="5 6" id="KW-0067">ATP-binding</keyword>
<keyword evidence="1" id="KW-0723">Serine/threonine-protein kinase</keyword>
<evidence type="ECO:0000256" key="4">
    <source>
        <dbReference type="ARBA" id="ARBA00022777"/>
    </source>
</evidence>
<dbReference type="InterPro" id="IPR017441">
    <property type="entry name" value="Protein_kinase_ATP_BS"/>
</dbReference>
<name>A0ABR2I7Y5_9EUKA</name>
<evidence type="ECO:0000256" key="1">
    <source>
        <dbReference type="ARBA" id="ARBA00022527"/>
    </source>
</evidence>
<feature type="domain" description="AGC-kinase C-terminal" evidence="8">
    <location>
        <begin position="492"/>
        <end position="548"/>
    </location>
</feature>
<evidence type="ECO:0000256" key="2">
    <source>
        <dbReference type="ARBA" id="ARBA00022679"/>
    </source>
</evidence>
<evidence type="ECO:0000313" key="10">
    <source>
        <dbReference type="Proteomes" id="UP001470230"/>
    </source>
</evidence>
<evidence type="ECO:0000256" key="3">
    <source>
        <dbReference type="ARBA" id="ARBA00022741"/>
    </source>
</evidence>
<dbReference type="InterPro" id="IPR045270">
    <property type="entry name" value="STKc_AGC"/>
</dbReference>
<reference evidence="9 10" key="1">
    <citation type="submission" date="2024-04" db="EMBL/GenBank/DDBJ databases">
        <title>Tritrichomonas musculus Genome.</title>
        <authorList>
            <person name="Alves-Ferreira E."/>
            <person name="Grigg M."/>
            <person name="Lorenzi H."/>
            <person name="Galac M."/>
        </authorList>
    </citation>
    <scope>NUCLEOTIDE SEQUENCE [LARGE SCALE GENOMIC DNA]</scope>
    <source>
        <strain evidence="9 10">EAF2021</strain>
    </source>
</reference>
<dbReference type="EMBL" id="JAPFFF010000019">
    <property type="protein sequence ID" value="KAK8858032.1"/>
    <property type="molecule type" value="Genomic_DNA"/>
</dbReference>
<proteinExistence type="predicted"/>
<dbReference type="InterPro" id="IPR000719">
    <property type="entry name" value="Prot_kinase_dom"/>
</dbReference>
<sequence>MSETSLTQRESLMFFSGWLKVYSDPPPPFSLMNSMEILSTIGQPQKKKALLFCQVLNQFFTIATNESLTKTLLYVPLSDITLITEPTIQHPSKFSITIDIKEDSRTINDISPDNEYNENATNDNSNLLLKEYATKQDLVNSFNHNFRINTFLNQNFSDEKMTFYFKSHSAPRAKKWIVALMQHHANIANGIGTESIPIVEKMMSIGDFTIKKKIGCGYSGEVLLAQNKQTGQYYALKSIPKNNVMKSNRIMRAMAERNILMSASHPFITKLVSTFQTTSHLFLVLEFVPGGNLAYHLNRDVMFDEEIIRLYLAEIATALSYLHNMGIVFRDLKPENILIGEDGHLKLTDFGHAKYLINQSYYESLSKMAKQNLGNTQYCMCFDSMRRSGSFCGTNEFLAPEMIEQKGYNFAVDWWAYGVLAYRLICGTLPFRNLNLERLFKMITDNSPKFYDPVPPDERDFIERLLEKDPHKRLGCNSDVGEKEIFEHPYFKSINWDMVYKKEYTPSFIPESTEFNLVANFDPRITRQKPCGFIEMNIDSSQNYMNENENDADPNITHVTDFSFTTIRTSTPQIPNDV</sequence>
<dbReference type="PROSITE" id="PS50011">
    <property type="entry name" value="PROTEIN_KINASE_DOM"/>
    <property type="match status" value="1"/>
</dbReference>
<dbReference type="InterPro" id="IPR000961">
    <property type="entry name" value="AGC-kinase_C"/>
</dbReference>
<dbReference type="PANTHER" id="PTHR24351">
    <property type="entry name" value="RIBOSOMAL PROTEIN S6 KINASE"/>
    <property type="match status" value="1"/>
</dbReference>
<dbReference type="SMART" id="SM00133">
    <property type="entry name" value="S_TK_X"/>
    <property type="match status" value="1"/>
</dbReference>
<evidence type="ECO:0000259" key="7">
    <source>
        <dbReference type="PROSITE" id="PS50011"/>
    </source>
</evidence>
<dbReference type="PROSITE" id="PS51285">
    <property type="entry name" value="AGC_KINASE_CTER"/>
    <property type="match status" value="1"/>
</dbReference>
<dbReference type="Gene3D" id="3.30.200.20">
    <property type="entry name" value="Phosphorylase Kinase, domain 1"/>
    <property type="match status" value="1"/>
</dbReference>
<evidence type="ECO:0000259" key="8">
    <source>
        <dbReference type="PROSITE" id="PS51285"/>
    </source>
</evidence>
<dbReference type="SUPFAM" id="SSF56112">
    <property type="entry name" value="Protein kinase-like (PK-like)"/>
    <property type="match status" value="1"/>
</dbReference>
<comment type="caution">
    <text evidence="9">The sequence shown here is derived from an EMBL/GenBank/DDBJ whole genome shotgun (WGS) entry which is preliminary data.</text>
</comment>
<dbReference type="CDD" id="cd05123">
    <property type="entry name" value="STKc_AGC"/>
    <property type="match status" value="1"/>
</dbReference>
<dbReference type="SMART" id="SM00220">
    <property type="entry name" value="S_TKc"/>
    <property type="match status" value="1"/>
</dbReference>
<organism evidence="9 10">
    <name type="scientific">Tritrichomonas musculus</name>
    <dbReference type="NCBI Taxonomy" id="1915356"/>
    <lineage>
        <taxon>Eukaryota</taxon>
        <taxon>Metamonada</taxon>
        <taxon>Parabasalia</taxon>
        <taxon>Tritrichomonadida</taxon>
        <taxon>Tritrichomonadidae</taxon>
        <taxon>Tritrichomonas</taxon>
    </lineage>
</organism>
<dbReference type="Gene3D" id="1.10.510.10">
    <property type="entry name" value="Transferase(Phosphotransferase) domain 1"/>
    <property type="match status" value="1"/>
</dbReference>
<dbReference type="InterPro" id="IPR011009">
    <property type="entry name" value="Kinase-like_dom_sf"/>
</dbReference>
<evidence type="ECO:0000256" key="6">
    <source>
        <dbReference type="PROSITE-ProRule" id="PRU10141"/>
    </source>
</evidence>
<protein>
    <recommendedName>
        <fullName evidence="11">AGC family protein kinase</fullName>
    </recommendedName>
</protein>
<accession>A0ABR2I7Y5</accession>
<keyword evidence="4" id="KW-0418">Kinase</keyword>
<dbReference type="Proteomes" id="UP001470230">
    <property type="component" value="Unassembled WGS sequence"/>
</dbReference>
<dbReference type="PROSITE" id="PS00107">
    <property type="entry name" value="PROTEIN_KINASE_ATP"/>
    <property type="match status" value="1"/>
</dbReference>
<feature type="domain" description="Protein kinase" evidence="7">
    <location>
        <begin position="208"/>
        <end position="491"/>
    </location>
</feature>
<feature type="binding site" evidence="6">
    <location>
        <position position="237"/>
    </location>
    <ligand>
        <name>ATP</name>
        <dbReference type="ChEBI" id="CHEBI:30616"/>
    </ligand>
</feature>
<dbReference type="Pfam" id="PF00069">
    <property type="entry name" value="Pkinase"/>
    <property type="match status" value="1"/>
</dbReference>
<evidence type="ECO:0000313" key="9">
    <source>
        <dbReference type="EMBL" id="KAK8858032.1"/>
    </source>
</evidence>
<keyword evidence="3 6" id="KW-0547">Nucleotide-binding</keyword>
<gene>
    <name evidence="9" type="ORF">M9Y10_013132</name>
</gene>
<evidence type="ECO:0008006" key="11">
    <source>
        <dbReference type="Google" id="ProtNLM"/>
    </source>
</evidence>